<dbReference type="AlphaFoldDB" id="A0A2G9YRH0"/>
<evidence type="ECO:0000313" key="5">
    <source>
        <dbReference type="Proteomes" id="UP000231567"/>
    </source>
</evidence>
<keyword evidence="2" id="KW-0238">DNA-binding</keyword>
<organism evidence="4 5">
    <name type="scientific">Candidatus Nealsonbacteria bacterium CG23_combo_of_CG06-09_8_20_14_all_40_13</name>
    <dbReference type="NCBI Taxonomy" id="1974724"/>
    <lineage>
        <taxon>Bacteria</taxon>
        <taxon>Candidatus Nealsoniibacteriota</taxon>
    </lineage>
</organism>
<reference evidence="4 5" key="1">
    <citation type="submission" date="2017-09" db="EMBL/GenBank/DDBJ databases">
        <title>Depth-based differentiation of microbial function through sediment-hosted aquifers and enrichment of novel symbionts in the deep terrestrial subsurface.</title>
        <authorList>
            <person name="Probst A.J."/>
            <person name="Ladd B."/>
            <person name="Jarett J.K."/>
            <person name="Geller-Mcgrath D.E."/>
            <person name="Sieber C.M."/>
            <person name="Emerson J.B."/>
            <person name="Anantharaman K."/>
            <person name="Thomas B.C."/>
            <person name="Malmstrom R."/>
            <person name="Stieglmeier M."/>
            <person name="Klingl A."/>
            <person name="Woyke T."/>
            <person name="Ryan C.M."/>
            <person name="Banfield J.F."/>
        </authorList>
    </citation>
    <scope>NUCLEOTIDE SEQUENCE [LARGE SCALE GENOMIC DNA]</scope>
    <source>
        <strain evidence="4">CG23_combo_of_CG06-09_8_20_14_all_40_13</strain>
    </source>
</reference>
<protein>
    <recommendedName>
        <fullName evidence="6">DNA-binding protein</fullName>
    </recommendedName>
</protein>
<dbReference type="Gene3D" id="4.10.520.10">
    <property type="entry name" value="IHF-like DNA-binding proteins"/>
    <property type="match status" value="1"/>
</dbReference>
<dbReference type="Pfam" id="PF00216">
    <property type="entry name" value="Bac_DNA_binding"/>
    <property type="match status" value="1"/>
</dbReference>
<dbReference type="GO" id="GO:0005829">
    <property type="term" value="C:cytosol"/>
    <property type="evidence" value="ECO:0007669"/>
    <property type="project" value="TreeGrafter"/>
</dbReference>
<proteinExistence type="inferred from homology"/>
<keyword evidence="1" id="KW-0226">DNA condensation</keyword>
<dbReference type="GO" id="GO:0003677">
    <property type="term" value="F:DNA binding"/>
    <property type="evidence" value="ECO:0007669"/>
    <property type="project" value="UniProtKB-KW"/>
</dbReference>
<dbReference type="GO" id="GO:0030261">
    <property type="term" value="P:chromosome condensation"/>
    <property type="evidence" value="ECO:0007669"/>
    <property type="project" value="UniProtKB-KW"/>
</dbReference>
<evidence type="ECO:0008006" key="6">
    <source>
        <dbReference type="Google" id="ProtNLM"/>
    </source>
</evidence>
<name>A0A2G9YRH0_9BACT</name>
<dbReference type="CDD" id="cd13831">
    <property type="entry name" value="HU"/>
    <property type="match status" value="1"/>
</dbReference>
<dbReference type="InterPro" id="IPR000119">
    <property type="entry name" value="Hist_DNA-bd"/>
</dbReference>
<comment type="caution">
    <text evidence="4">The sequence shown here is derived from an EMBL/GenBank/DDBJ whole genome shotgun (WGS) entry which is preliminary data.</text>
</comment>
<evidence type="ECO:0000256" key="1">
    <source>
        <dbReference type="ARBA" id="ARBA00023067"/>
    </source>
</evidence>
<dbReference type="InterPro" id="IPR010992">
    <property type="entry name" value="IHF-like_DNA-bd_dom_sf"/>
</dbReference>
<dbReference type="PRINTS" id="PR01727">
    <property type="entry name" value="DNABINDINGHU"/>
</dbReference>
<dbReference type="SMART" id="SM00411">
    <property type="entry name" value="BHL"/>
    <property type="match status" value="1"/>
</dbReference>
<dbReference type="PANTHER" id="PTHR33175">
    <property type="entry name" value="DNA-BINDING PROTEIN HU"/>
    <property type="match status" value="1"/>
</dbReference>
<dbReference type="PANTHER" id="PTHR33175:SF3">
    <property type="entry name" value="DNA-BINDING PROTEIN HU-BETA"/>
    <property type="match status" value="1"/>
</dbReference>
<evidence type="ECO:0000313" key="4">
    <source>
        <dbReference type="EMBL" id="PIP21835.1"/>
    </source>
</evidence>
<sequence length="92" mass="10206">MNKSQLVQELSIKTGCSPKEAAATVNAFFSTLTETLAKGEKLVIPNFGSFTVSVRRARSIFHPQTKQKIAVPEKAVVQFRPAKNLKFKVRQS</sequence>
<gene>
    <name evidence="4" type="ORF">COX39_00875</name>
</gene>
<accession>A0A2G9YRH0</accession>
<dbReference type="EMBL" id="PCRM01000014">
    <property type="protein sequence ID" value="PIP21835.1"/>
    <property type="molecule type" value="Genomic_DNA"/>
</dbReference>
<evidence type="ECO:0000256" key="2">
    <source>
        <dbReference type="ARBA" id="ARBA00023125"/>
    </source>
</evidence>
<dbReference type="Proteomes" id="UP000231567">
    <property type="component" value="Unassembled WGS sequence"/>
</dbReference>
<dbReference type="SUPFAM" id="SSF47729">
    <property type="entry name" value="IHF-like DNA-binding proteins"/>
    <property type="match status" value="1"/>
</dbReference>
<evidence type="ECO:0000256" key="3">
    <source>
        <dbReference type="RuleBase" id="RU003939"/>
    </source>
</evidence>
<dbReference type="GO" id="GO:0030527">
    <property type="term" value="F:structural constituent of chromatin"/>
    <property type="evidence" value="ECO:0007669"/>
    <property type="project" value="InterPro"/>
</dbReference>
<comment type="similarity">
    <text evidence="3">Belongs to the bacterial histone-like protein family.</text>
</comment>